<feature type="transmembrane region" description="Helical" evidence="2">
    <location>
        <begin position="20"/>
        <end position="40"/>
    </location>
</feature>
<organism evidence="3 4">
    <name type="scientific">Chrysophaeum taylorii</name>
    <dbReference type="NCBI Taxonomy" id="2483200"/>
    <lineage>
        <taxon>Eukaryota</taxon>
        <taxon>Sar</taxon>
        <taxon>Stramenopiles</taxon>
        <taxon>Ochrophyta</taxon>
        <taxon>Pelagophyceae</taxon>
        <taxon>Pelagomonadales</taxon>
        <taxon>Pelagomonadaceae</taxon>
        <taxon>Chrysophaeum</taxon>
    </lineage>
</organism>
<gene>
    <name evidence="3" type="ORF">CTAYLR_009824</name>
</gene>
<feature type="region of interest" description="Disordered" evidence="1">
    <location>
        <begin position="335"/>
        <end position="355"/>
    </location>
</feature>
<dbReference type="Proteomes" id="UP001230188">
    <property type="component" value="Unassembled WGS sequence"/>
</dbReference>
<dbReference type="AlphaFoldDB" id="A0AAD7XMT3"/>
<dbReference type="EMBL" id="JAQMWT010000412">
    <property type="protein sequence ID" value="KAJ8601650.1"/>
    <property type="molecule type" value="Genomic_DNA"/>
</dbReference>
<protein>
    <submittedName>
        <fullName evidence="3">Uncharacterized protein</fullName>
    </submittedName>
</protein>
<keyword evidence="2" id="KW-0472">Membrane</keyword>
<comment type="caution">
    <text evidence="3">The sequence shown here is derived from an EMBL/GenBank/DDBJ whole genome shotgun (WGS) entry which is preliminary data.</text>
</comment>
<keyword evidence="2" id="KW-1133">Transmembrane helix</keyword>
<evidence type="ECO:0000256" key="2">
    <source>
        <dbReference type="SAM" id="Phobius"/>
    </source>
</evidence>
<dbReference type="PRINTS" id="PR00081">
    <property type="entry name" value="GDHRDH"/>
</dbReference>
<dbReference type="GO" id="GO:0005789">
    <property type="term" value="C:endoplasmic reticulum membrane"/>
    <property type="evidence" value="ECO:0007669"/>
    <property type="project" value="TreeGrafter"/>
</dbReference>
<dbReference type="GO" id="GO:0006666">
    <property type="term" value="P:3-keto-sphinganine metabolic process"/>
    <property type="evidence" value="ECO:0007669"/>
    <property type="project" value="TreeGrafter"/>
</dbReference>
<dbReference type="PANTHER" id="PTHR43550:SF3">
    <property type="entry name" value="3-KETODIHYDROSPHINGOSINE REDUCTASE"/>
    <property type="match status" value="1"/>
</dbReference>
<proteinExistence type="predicted"/>
<dbReference type="Pfam" id="PF00106">
    <property type="entry name" value="adh_short"/>
    <property type="match status" value="1"/>
</dbReference>
<dbReference type="PANTHER" id="PTHR43550">
    <property type="entry name" value="3-KETODIHYDROSPHINGOSINE REDUCTASE"/>
    <property type="match status" value="1"/>
</dbReference>
<dbReference type="SUPFAM" id="SSF51735">
    <property type="entry name" value="NAD(P)-binding Rossmann-fold domains"/>
    <property type="match status" value="1"/>
</dbReference>
<evidence type="ECO:0000256" key="1">
    <source>
        <dbReference type="SAM" id="MobiDB-lite"/>
    </source>
</evidence>
<accession>A0AAD7XMT3</accession>
<evidence type="ECO:0000313" key="3">
    <source>
        <dbReference type="EMBL" id="KAJ8601650.1"/>
    </source>
</evidence>
<reference evidence="3" key="1">
    <citation type="submission" date="2023-01" db="EMBL/GenBank/DDBJ databases">
        <title>Metagenome sequencing of chrysophaentin producing Chrysophaeum taylorii.</title>
        <authorList>
            <person name="Davison J."/>
            <person name="Bewley C."/>
        </authorList>
    </citation>
    <scope>NUCLEOTIDE SEQUENCE</scope>
    <source>
        <strain evidence="3">NIES-1699</strain>
    </source>
</reference>
<dbReference type="GO" id="GO:0030148">
    <property type="term" value="P:sphingolipid biosynthetic process"/>
    <property type="evidence" value="ECO:0007669"/>
    <property type="project" value="TreeGrafter"/>
</dbReference>
<keyword evidence="2" id="KW-0812">Transmembrane</keyword>
<evidence type="ECO:0000313" key="4">
    <source>
        <dbReference type="Proteomes" id="UP001230188"/>
    </source>
</evidence>
<dbReference type="GO" id="GO:0047560">
    <property type="term" value="F:3-dehydrosphinganine reductase activity"/>
    <property type="evidence" value="ECO:0007669"/>
    <property type="project" value="TreeGrafter"/>
</dbReference>
<sequence>MRWWAVAKAVVAHAPFVGVWWVGSAPVCVAVTVFIGISFVRKVGTVWATAMRGGFKGKRVVITGGSQGLGKAVATLCAREGALVTIVSRSKPKLDQARAEIVASVPGATVDAVPLDVSSASSGDIAAVLGGADFVVANAGTGHARLVLDPGDHASYVKDLCELNVKGTLLVVTEAAKAMACSSSGGRICLVSSAAGLISLPGYAYYSATKFGHRGAVAGAYHELKRNNVFLSCFYPGSILTPGYEGELEDRPHVTNRIETSCSDTSKPDAVARALLAGVKAGAREFSNELLPQLVVDAPTGCLHIDILIAILVAIVRSGWDLYLDAMALAHIPRQAPPTSSTTEFSSLRAAAAHP</sequence>
<dbReference type="InterPro" id="IPR002347">
    <property type="entry name" value="SDR_fam"/>
</dbReference>
<name>A0AAD7XMT3_9STRA</name>
<dbReference type="Gene3D" id="3.40.50.720">
    <property type="entry name" value="NAD(P)-binding Rossmann-like Domain"/>
    <property type="match status" value="1"/>
</dbReference>
<keyword evidence="4" id="KW-1185">Reference proteome</keyword>
<dbReference type="InterPro" id="IPR036291">
    <property type="entry name" value="NAD(P)-bd_dom_sf"/>
</dbReference>
<feature type="compositionally biased region" description="Polar residues" evidence="1">
    <location>
        <begin position="337"/>
        <end position="346"/>
    </location>
</feature>